<proteinExistence type="predicted"/>
<organism evidence="3 4">
    <name type="scientific">Mytilus coruscus</name>
    <name type="common">Sea mussel</name>
    <dbReference type="NCBI Taxonomy" id="42192"/>
    <lineage>
        <taxon>Eukaryota</taxon>
        <taxon>Metazoa</taxon>
        <taxon>Spiralia</taxon>
        <taxon>Lophotrochozoa</taxon>
        <taxon>Mollusca</taxon>
        <taxon>Bivalvia</taxon>
        <taxon>Autobranchia</taxon>
        <taxon>Pteriomorphia</taxon>
        <taxon>Mytilida</taxon>
        <taxon>Mytiloidea</taxon>
        <taxon>Mytilidae</taxon>
        <taxon>Mytilinae</taxon>
        <taxon>Mytilus</taxon>
    </lineage>
</organism>
<accession>A0A6J8EU21</accession>
<keyword evidence="1" id="KW-0175">Coiled coil</keyword>
<dbReference type="OrthoDB" id="6064561at2759"/>
<evidence type="ECO:0000256" key="2">
    <source>
        <dbReference type="SAM" id="MobiDB-lite"/>
    </source>
</evidence>
<sequence>MDDLNQVSEKMLSQIEEKQKALKESQNKFKNRMSEIKQKLVDRLNNLEADIHTDIDSKYEQCNETLSTKRTSLQSSVTLITSWKADLKSLKQNTSEIHLFQSVKFIEKGTNKIESEIRKLQKATIPIITFLPSLLESNMDKMLPKLGTINIENVSVPMPELIIDQEGQYLVGCHGKESCVSDQNESAFRFQVKHGKISRTSDSKKEENIPVPKPEPNSDQGGQFVVRDQRKLLLTNSFQTRKLNNGVEISGGCFISNDRILLGHYMDKKTFCL</sequence>
<evidence type="ECO:0000256" key="1">
    <source>
        <dbReference type="SAM" id="Coils"/>
    </source>
</evidence>
<reference evidence="3 4" key="1">
    <citation type="submission" date="2020-06" db="EMBL/GenBank/DDBJ databases">
        <authorList>
            <person name="Li R."/>
            <person name="Bekaert M."/>
        </authorList>
    </citation>
    <scope>NUCLEOTIDE SEQUENCE [LARGE SCALE GENOMIC DNA]</scope>
    <source>
        <strain evidence="4">wild</strain>
    </source>
</reference>
<dbReference type="Proteomes" id="UP000507470">
    <property type="component" value="Unassembled WGS sequence"/>
</dbReference>
<name>A0A6J8EU21_MYTCO</name>
<feature type="region of interest" description="Disordered" evidence="2">
    <location>
        <begin position="196"/>
        <end position="222"/>
    </location>
</feature>
<dbReference type="EMBL" id="CACVKT020009755">
    <property type="protein sequence ID" value="CAC5423256.1"/>
    <property type="molecule type" value="Genomic_DNA"/>
</dbReference>
<evidence type="ECO:0000313" key="3">
    <source>
        <dbReference type="EMBL" id="CAC5423256.1"/>
    </source>
</evidence>
<keyword evidence="4" id="KW-1185">Reference proteome</keyword>
<feature type="coiled-coil region" evidence="1">
    <location>
        <begin position="1"/>
        <end position="50"/>
    </location>
</feature>
<protein>
    <submittedName>
        <fullName evidence="3">Uncharacterized protein</fullName>
    </submittedName>
</protein>
<dbReference type="AlphaFoldDB" id="A0A6J8EU21"/>
<feature type="compositionally biased region" description="Basic and acidic residues" evidence="2">
    <location>
        <begin position="199"/>
        <end position="208"/>
    </location>
</feature>
<gene>
    <name evidence="3" type="ORF">MCOR_55245</name>
</gene>
<evidence type="ECO:0000313" key="4">
    <source>
        <dbReference type="Proteomes" id="UP000507470"/>
    </source>
</evidence>